<keyword evidence="2 9" id="KW-0240">DNA-directed RNA polymerase</keyword>
<keyword evidence="4 9" id="KW-0548">Nucleotidyltransferase</keyword>
<dbReference type="InterPro" id="IPR007120">
    <property type="entry name" value="DNA-dir_RNAP_su2_dom"/>
</dbReference>
<comment type="catalytic activity">
    <reaction evidence="6">
        <text>RNA(n) + a ribonucleoside 5'-triphosphate = RNA(n+1) + diphosphate</text>
        <dbReference type="Rhea" id="RHEA:21248"/>
        <dbReference type="Rhea" id="RHEA-COMP:14527"/>
        <dbReference type="Rhea" id="RHEA-COMP:17342"/>
        <dbReference type="ChEBI" id="CHEBI:33019"/>
        <dbReference type="ChEBI" id="CHEBI:61557"/>
        <dbReference type="ChEBI" id="CHEBI:140395"/>
        <dbReference type="EC" id="2.7.7.6"/>
    </reaction>
</comment>
<dbReference type="Gene3D" id="2.40.270.10">
    <property type="entry name" value="DNA-directed RNA polymerase, subunit 2, domain 6"/>
    <property type="match status" value="1"/>
</dbReference>
<evidence type="ECO:0000256" key="2">
    <source>
        <dbReference type="ARBA" id="ARBA00022478"/>
    </source>
</evidence>
<dbReference type="GO" id="GO:0003899">
    <property type="term" value="F:DNA-directed RNA polymerase activity"/>
    <property type="evidence" value="ECO:0007669"/>
    <property type="project" value="UniProtKB-EC"/>
</dbReference>
<dbReference type="GO" id="GO:0006351">
    <property type="term" value="P:DNA-templated transcription"/>
    <property type="evidence" value="ECO:0007669"/>
    <property type="project" value="InterPro"/>
</dbReference>
<dbReference type="EMBL" id="UGRI01000002">
    <property type="protein sequence ID" value="SUB32098.1"/>
    <property type="molecule type" value="Genomic_DNA"/>
</dbReference>
<dbReference type="AlphaFoldDB" id="A0A379B1E7"/>
<evidence type="ECO:0000313" key="9">
    <source>
        <dbReference type="EMBL" id="SUB32098.1"/>
    </source>
</evidence>
<sequence length="345" mass="38796">MVKVFIAIKRRLQAGDKMAGRHGNKGVVSRILPVEDMPYMADGRPVDIVLNPLGVPSRMNIGQILEVHLGWAAKGIGERIDRMLKERRKAGELREFLNKLYNGSGKKEDLDSLTDEEIIELASNLRKGASFASPVFDGAKESEIREMLNLAYPSEDPEVEKLGFNDSKTQITLYDGRSGEAFDRKVTVGVMHYLKLHHLVDEKMHARSTGPYSLVTQQPLGGKAQFGGQRFGEMEVWALEAYGAAYTLQEMLTVKSDDVNGRTKMYETSSKANTKSMPVCPSPSTYWSKRFAHWVWISIWNATDTGFRRHKGSCSAGMRGSPTMFKTKCRLKALYLYPYRKSATR</sequence>
<evidence type="ECO:0000259" key="8">
    <source>
        <dbReference type="Pfam" id="PF04560"/>
    </source>
</evidence>
<keyword evidence="3 9" id="KW-0808">Transferase</keyword>
<evidence type="ECO:0000256" key="1">
    <source>
        <dbReference type="ARBA" id="ARBA00012418"/>
    </source>
</evidence>
<dbReference type="EC" id="2.7.7.6" evidence="1"/>
<dbReference type="InterPro" id="IPR037033">
    <property type="entry name" value="DNA-dir_RNAP_su2_hyb_sf"/>
</dbReference>
<feature type="domain" description="RNA polymerase Rpb2" evidence="8">
    <location>
        <begin position="227"/>
        <end position="271"/>
    </location>
</feature>
<dbReference type="PROSITE" id="PS01166">
    <property type="entry name" value="RNA_POL_BETA"/>
    <property type="match status" value="1"/>
</dbReference>
<protein>
    <recommendedName>
        <fullName evidence="1">DNA-directed RNA polymerase</fullName>
        <ecNumber evidence="1">2.7.7.6</ecNumber>
    </recommendedName>
</protein>
<dbReference type="InterPro" id="IPR007641">
    <property type="entry name" value="RNA_pol_Rpb2_7"/>
</dbReference>
<accession>A0A379B1E7</accession>
<proteinExistence type="predicted"/>
<dbReference type="GO" id="GO:0032549">
    <property type="term" value="F:ribonucleoside binding"/>
    <property type="evidence" value="ECO:0007669"/>
    <property type="project" value="InterPro"/>
</dbReference>
<dbReference type="Gene3D" id="3.90.1800.10">
    <property type="entry name" value="RNA polymerase alpha subunit dimerisation domain"/>
    <property type="match status" value="1"/>
</dbReference>
<dbReference type="Pfam" id="PF04560">
    <property type="entry name" value="RNA_pol_Rpb2_7"/>
    <property type="match status" value="1"/>
</dbReference>
<evidence type="ECO:0000256" key="3">
    <source>
        <dbReference type="ARBA" id="ARBA00022679"/>
    </source>
</evidence>
<reference evidence="9" key="1">
    <citation type="submission" date="2018-06" db="EMBL/GenBank/DDBJ databases">
        <authorList>
            <consortium name="Pathogen Informatics"/>
            <person name="Doyle S."/>
        </authorList>
    </citation>
    <scope>NUCLEOTIDE SEQUENCE [LARGE SCALE GENOMIC DNA]</scope>
    <source>
        <strain evidence="9">NCTC11421</strain>
    </source>
</reference>
<keyword evidence="5" id="KW-0804">Transcription</keyword>
<organism evidence="9">
    <name type="scientific">Neisseria gonorrhoeae</name>
    <dbReference type="NCBI Taxonomy" id="485"/>
    <lineage>
        <taxon>Bacteria</taxon>
        <taxon>Pseudomonadati</taxon>
        <taxon>Pseudomonadota</taxon>
        <taxon>Betaproteobacteria</taxon>
        <taxon>Neisseriales</taxon>
        <taxon>Neisseriaceae</taxon>
        <taxon>Neisseria</taxon>
    </lineage>
</organism>
<dbReference type="InterPro" id="IPR007121">
    <property type="entry name" value="RNA_pol_bsu_CS"/>
</dbReference>
<evidence type="ECO:0000256" key="6">
    <source>
        <dbReference type="ARBA" id="ARBA00048552"/>
    </source>
</evidence>
<dbReference type="Pfam" id="PF00562">
    <property type="entry name" value="RNA_pol_Rpb2_6"/>
    <property type="match status" value="1"/>
</dbReference>
<evidence type="ECO:0000259" key="7">
    <source>
        <dbReference type="Pfam" id="PF00562"/>
    </source>
</evidence>
<dbReference type="PANTHER" id="PTHR20856">
    <property type="entry name" value="DNA-DIRECTED RNA POLYMERASE I SUBUNIT 2"/>
    <property type="match status" value="1"/>
</dbReference>
<evidence type="ECO:0000256" key="4">
    <source>
        <dbReference type="ARBA" id="ARBA00022695"/>
    </source>
</evidence>
<gene>
    <name evidence="9" type="primary">rpoB_8</name>
    <name evidence="9" type="ORF">NCTC11421_03528</name>
</gene>
<dbReference type="SUPFAM" id="SSF64484">
    <property type="entry name" value="beta and beta-prime subunits of DNA dependent RNA-polymerase"/>
    <property type="match status" value="1"/>
</dbReference>
<dbReference type="GO" id="GO:0000428">
    <property type="term" value="C:DNA-directed RNA polymerase complex"/>
    <property type="evidence" value="ECO:0007669"/>
    <property type="project" value="UniProtKB-KW"/>
</dbReference>
<feature type="domain" description="DNA-directed RNA polymerase subunit 2 hybrid-binding" evidence="7">
    <location>
        <begin position="1"/>
        <end position="225"/>
    </location>
</feature>
<evidence type="ECO:0000256" key="5">
    <source>
        <dbReference type="ARBA" id="ARBA00023163"/>
    </source>
</evidence>
<name>A0A379B1E7_NEIGO</name>
<dbReference type="GO" id="GO:0003677">
    <property type="term" value="F:DNA binding"/>
    <property type="evidence" value="ECO:0007669"/>
    <property type="project" value="InterPro"/>
</dbReference>
<dbReference type="InterPro" id="IPR015712">
    <property type="entry name" value="DNA-dir_RNA_pol_su2"/>
</dbReference>
<dbReference type="FunFam" id="3.90.1800.10:FF:000001">
    <property type="entry name" value="DNA-directed RNA polymerase subunit beta"/>
    <property type="match status" value="1"/>
</dbReference>